<dbReference type="GO" id="GO:0004803">
    <property type="term" value="F:transposase activity"/>
    <property type="evidence" value="ECO:0007669"/>
    <property type="project" value="InterPro"/>
</dbReference>
<dbReference type="PANTHER" id="PTHR47515">
    <property type="entry name" value="LOW CALCIUM RESPONSE LOCUS PROTEIN T"/>
    <property type="match status" value="1"/>
</dbReference>
<name>A0A7K1UF88_9MICC</name>
<evidence type="ECO:0000313" key="5">
    <source>
        <dbReference type="Proteomes" id="UP000460157"/>
    </source>
</evidence>
<dbReference type="PROSITE" id="PS50994">
    <property type="entry name" value="INTEGRASE"/>
    <property type="match status" value="1"/>
</dbReference>
<dbReference type="GO" id="GO:0003677">
    <property type="term" value="F:DNA binding"/>
    <property type="evidence" value="ECO:0007669"/>
    <property type="project" value="InterPro"/>
</dbReference>
<protein>
    <submittedName>
        <fullName evidence="4">IS3 family transposase</fullName>
    </submittedName>
</protein>
<dbReference type="Pfam" id="PF13276">
    <property type="entry name" value="HTH_21"/>
    <property type="match status" value="1"/>
</dbReference>
<dbReference type="SUPFAM" id="SSF46689">
    <property type="entry name" value="Homeodomain-like"/>
    <property type="match status" value="1"/>
</dbReference>
<evidence type="ECO:0000256" key="1">
    <source>
        <dbReference type="ARBA" id="ARBA00002286"/>
    </source>
</evidence>
<organism evidence="4 5">
    <name type="scientific">Nesterenkonia alkaliphila</name>
    <dbReference type="NCBI Taxonomy" id="1463631"/>
    <lineage>
        <taxon>Bacteria</taxon>
        <taxon>Bacillati</taxon>
        <taxon>Actinomycetota</taxon>
        <taxon>Actinomycetes</taxon>
        <taxon>Micrococcales</taxon>
        <taxon>Micrococcaceae</taxon>
        <taxon>Nesterenkonia</taxon>
    </lineage>
</organism>
<evidence type="ECO:0000313" key="4">
    <source>
        <dbReference type="EMBL" id="MVT25036.1"/>
    </source>
</evidence>
<sequence length="380" mass="43144">MTAKRKRHSPEQIIRKLGEAEKMLAQGHDVAAVARELGVTEGTYYRWKNQYGGLKAEDAKRLKELEKQNDRLKRLLAEAELEKAALKELAGGKLLSPARRREAVRHLIGKFQISERAATRLAGLSRSAYRRPLNSETNADPDAALRQWLRTYAAENPRHGYRRAFHEARAQGWAVNHKKVQRLWREEGLRVPVRRRRKRRGSSTADAPAATAPNVVWAVDFQFDADEQGRPIKIATVVDEHTRECLGGLVERSITGEALKDHLDTLAVERGAPQVIRCDNGPELISQALADWAGQKVGLHYIPPGAPWRNGYVESFNSRIRDECLNINSFYSLLHARVVISDWKYDYNHHRRHSSLGYQPPAAYAAACRHTREDQPPQLT</sequence>
<dbReference type="InterPro" id="IPR048020">
    <property type="entry name" value="Transpos_IS3"/>
</dbReference>
<dbReference type="InterPro" id="IPR001584">
    <property type="entry name" value="Integrase_cat-core"/>
</dbReference>
<dbReference type="OrthoDB" id="9803231at2"/>
<dbReference type="Gene3D" id="1.10.10.60">
    <property type="entry name" value="Homeodomain-like"/>
    <property type="match status" value="1"/>
</dbReference>
<evidence type="ECO:0000259" key="3">
    <source>
        <dbReference type="PROSITE" id="PS50994"/>
    </source>
</evidence>
<dbReference type="InterPro" id="IPR009057">
    <property type="entry name" value="Homeodomain-like_sf"/>
</dbReference>
<dbReference type="InterPro" id="IPR025948">
    <property type="entry name" value="HTH-like_dom"/>
</dbReference>
<feature type="domain" description="Integrase catalytic" evidence="3">
    <location>
        <begin position="209"/>
        <end position="368"/>
    </location>
</feature>
<dbReference type="InterPro" id="IPR012337">
    <property type="entry name" value="RNaseH-like_sf"/>
</dbReference>
<dbReference type="Proteomes" id="UP000460157">
    <property type="component" value="Unassembled WGS sequence"/>
</dbReference>
<keyword evidence="5" id="KW-1185">Reference proteome</keyword>
<dbReference type="NCBIfam" id="NF033516">
    <property type="entry name" value="transpos_IS3"/>
    <property type="match status" value="1"/>
</dbReference>
<dbReference type="EMBL" id="WRPM01000009">
    <property type="protein sequence ID" value="MVT25036.1"/>
    <property type="molecule type" value="Genomic_DNA"/>
</dbReference>
<dbReference type="Pfam" id="PF13683">
    <property type="entry name" value="rve_3"/>
    <property type="match status" value="1"/>
</dbReference>
<comment type="caution">
    <text evidence="4">The sequence shown here is derived from an EMBL/GenBank/DDBJ whole genome shotgun (WGS) entry which is preliminary data.</text>
</comment>
<dbReference type="Gene3D" id="3.30.420.10">
    <property type="entry name" value="Ribonuclease H-like superfamily/Ribonuclease H"/>
    <property type="match status" value="1"/>
</dbReference>
<dbReference type="InterPro" id="IPR002514">
    <property type="entry name" value="Transposase_8"/>
</dbReference>
<reference evidence="4 5" key="1">
    <citation type="submission" date="2019-12" db="EMBL/GenBank/DDBJ databases">
        <title>Nesterenkonia muleiensis sp. nov., a novel actinobacterium isolated from sap of Populus euphratica.</title>
        <authorList>
            <person name="Wang R."/>
        </authorList>
    </citation>
    <scope>NUCLEOTIDE SEQUENCE [LARGE SCALE GENOMIC DNA]</scope>
    <source>
        <strain evidence="4 5">F10</strain>
    </source>
</reference>
<feature type="coiled-coil region" evidence="2">
    <location>
        <begin position="55"/>
        <end position="89"/>
    </location>
</feature>
<evidence type="ECO:0000256" key="2">
    <source>
        <dbReference type="SAM" id="Coils"/>
    </source>
</evidence>
<keyword evidence="2" id="KW-0175">Coiled coil</keyword>
<dbReference type="AlphaFoldDB" id="A0A7K1UF88"/>
<dbReference type="PANTHER" id="PTHR47515:SF1">
    <property type="entry name" value="BLR2054 PROTEIN"/>
    <property type="match status" value="1"/>
</dbReference>
<dbReference type="RefSeq" id="WP_157320699.1">
    <property type="nucleotide sequence ID" value="NZ_BMFX01000054.1"/>
</dbReference>
<dbReference type="GO" id="GO:0006313">
    <property type="term" value="P:DNA transposition"/>
    <property type="evidence" value="ECO:0007669"/>
    <property type="project" value="InterPro"/>
</dbReference>
<dbReference type="Pfam" id="PF00665">
    <property type="entry name" value="rve"/>
    <property type="match status" value="1"/>
</dbReference>
<dbReference type="GO" id="GO:0015074">
    <property type="term" value="P:DNA integration"/>
    <property type="evidence" value="ECO:0007669"/>
    <property type="project" value="InterPro"/>
</dbReference>
<dbReference type="SUPFAM" id="SSF53098">
    <property type="entry name" value="Ribonuclease H-like"/>
    <property type="match status" value="1"/>
</dbReference>
<proteinExistence type="predicted"/>
<comment type="function">
    <text evidence="1">Involved in the transposition of the insertion sequence.</text>
</comment>
<dbReference type="InterPro" id="IPR036397">
    <property type="entry name" value="RNaseH_sf"/>
</dbReference>
<dbReference type="Pfam" id="PF01527">
    <property type="entry name" value="HTH_Tnp_1"/>
    <property type="match status" value="1"/>
</dbReference>
<accession>A0A7K1UF88</accession>
<gene>
    <name evidence="4" type="ORF">GNZ21_01420</name>
</gene>